<evidence type="ECO:0000256" key="2">
    <source>
        <dbReference type="SAM" id="MobiDB-lite"/>
    </source>
</evidence>
<evidence type="ECO:0000259" key="4">
    <source>
        <dbReference type="Pfam" id="PF07766"/>
    </source>
</evidence>
<feature type="domain" description="Letm1 RBD" evidence="4">
    <location>
        <begin position="543"/>
        <end position="614"/>
    </location>
</feature>
<feature type="transmembrane region" description="Helical" evidence="3">
    <location>
        <begin position="558"/>
        <end position="584"/>
    </location>
</feature>
<dbReference type="GeneID" id="17357524"/>
<accession>E1Z7E7</accession>
<sequence>MTACGAIRGAPGRPSTIAARLQAPHRRPCRAPRAATPSAAPAPVSEEPAKSDERGARLESMIQLRKLYRNLLRAEALVVEPTPVYQPPPPPPEAAPEEGNGSADAVAAAAAAEADEAQRLEAAVEVVAEMELTAEQLKAGLRALKACSYDFSRLFREEAGKAAAAELEQRVAALYDELAQRAAVEVSHLPFTSEAAAHAAIDARNARFRLSIPWSPGEPGEGGGGGGVAGSSVDQGDRPPQAPLSERLVKAEKAAEQFVARRLQPAVARVKQTSPEGVVQGLKTSAVWAKGLWNRLNGAPGQALGRDASPFGLPLPTTSTEEQRKQAVQQLNLQLDALEKQLQEASKARESRLRKAGIQGRARMASELRDMDNAIAALSKALAVRTLQLEMEYVCGALEDEARDIVGDSSAKGLSEGEVKLALSRRGSSDEVALLVAEFRLLDEQLAGMASAVEAEEALFIDDAELSRLATDVPDLRMRLGIGETEVFGGTGFSLVKVQLQIREGVVKIVDGVLFGVRGVKLLFSDIGSAGKLFWRAVRGGTLKPREVQALRRTVRDLLAFVPFTIILIIPLTPVGHVLIFGFIQRYFPGFFPSQFTGRRQDLMMKYDELKRELRDAELQAEAENDEIEYQRKAASAMAALGRGAVAAAGAAGTAGAAVAAAATALGGELELAMAAGAAAAAAGAAAANAMVGGGSDDVAASMGGEGEEDEEGAAAKAEQPKEQQQQQQEQGQQQPMKSKPSSSGSFAGGQQ</sequence>
<name>E1Z7E7_CHLVA</name>
<feature type="coiled-coil region" evidence="1">
    <location>
        <begin position="321"/>
        <end position="355"/>
    </location>
</feature>
<keyword evidence="3" id="KW-1133">Transmembrane helix</keyword>
<evidence type="ECO:0000313" key="6">
    <source>
        <dbReference type="Proteomes" id="UP000008141"/>
    </source>
</evidence>
<feature type="region of interest" description="Disordered" evidence="2">
    <location>
        <begin position="697"/>
        <end position="752"/>
    </location>
</feature>
<gene>
    <name evidence="5" type="ORF">CHLNCDRAFT_141957</name>
</gene>
<feature type="coiled-coil region" evidence="1">
    <location>
        <begin position="600"/>
        <end position="634"/>
    </location>
</feature>
<keyword evidence="3" id="KW-0812">Transmembrane</keyword>
<feature type="compositionally biased region" description="Low complexity" evidence="2">
    <location>
        <begin position="715"/>
        <end position="746"/>
    </location>
</feature>
<dbReference type="EMBL" id="GL433838">
    <property type="protein sequence ID" value="EFN57907.1"/>
    <property type="molecule type" value="Genomic_DNA"/>
</dbReference>
<dbReference type="STRING" id="554065.E1Z7E7"/>
<evidence type="ECO:0000256" key="1">
    <source>
        <dbReference type="SAM" id="Coils"/>
    </source>
</evidence>
<feature type="compositionally biased region" description="Pro residues" evidence="2">
    <location>
        <begin position="84"/>
        <end position="94"/>
    </location>
</feature>
<organism evidence="6">
    <name type="scientific">Chlorella variabilis</name>
    <name type="common">Green alga</name>
    <dbReference type="NCBI Taxonomy" id="554065"/>
    <lineage>
        <taxon>Eukaryota</taxon>
        <taxon>Viridiplantae</taxon>
        <taxon>Chlorophyta</taxon>
        <taxon>core chlorophytes</taxon>
        <taxon>Trebouxiophyceae</taxon>
        <taxon>Chlorellales</taxon>
        <taxon>Chlorellaceae</taxon>
        <taxon>Chlorella clade</taxon>
        <taxon>Chlorella</taxon>
    </lineage>
</organism>
<dbReference type="eggNOG" id="KOG1043">
    <property type="taxonomic scope" value="Eukaryota"/>
</dbReference>
<reference evidence="5 6" key="1">
    <citation type="journal article" date="2010" name="Plant Cell">
        <title>The Chlorella variabilis NC64A genome reveals adaptation to photosymbiosis, coevolution with viruses, and cryptic sex.</title>
        <authorList>
            <person name="Blanc G."/>
            <person name="Duncan G."/>
            <person name="Agarkova I."/>
            <person name="Borodovsky M."/>
            <person name="Gurnon J."/>
            <person name="Kuo A."/>
            <person name="Lindquist E."/>
            <person name="Lucas S."/>
            <person name="Pangilinan J."/>
            <person name="Polle J."/>
            <person name="Salamov A."/>
            <person name="Terry A."/>
            <person name="Yamada T."/>
            <person name="Dunigan D.D."/>
            <person name="Grigoriev I.V."/>
            <person name="Claverie J.M."/>
            <person name="Van Etten J.L."/>
        </authorList>
    </citation>
    <scope>NUCLEOTIDE SEQUENCE [LARGE SCALE GENOMIC DNA]</scope>
    <source>
        <strain evidence="5 6">NC64A</strain>
    </source>
</reference>
<keyword evidence="1" id="KW-0175">Coiled coil</keyword>
<dbReference type="Proteomes" id="UP000008141">
    <property type="component" value="Unassembled WGS sequence"/>
</dbReference>
<keyword evidence="3" id="KW-0472">Membrane</keyword>
<protein>
    <recommendedName>
        <fullName evidence="4">Letm1 RBD domain-containing protein</fullName>
    </recommendedName>
</protein>
<dbReference type="InterPro" id="IPR033122">
    <property type="entry name" value="LETM1-like_RBD"/>
</dbReference>
<dbReference type="InParanoid" id="E1Z7E7"/>
<evidence type="ECO:0000313" key="5">
    <source>
        <dbReference type="EMBL" id="EFN57907.1"/>
    </source>
</evidence>
<feature type="compositionally biased region" description="Gly residues" evidence="2">
    <location>
        <begin position="219"/>
        <end position="229"/>
    </location>
</feature>
<dbReference type="OrthoDB" id="275278at2759"/>
<keyword evidence="6" id="KW-1185">Reference proteome</keyword>
<dbReference type="Pfam" id="PF07766">
    <property type="entry name" value="LETM1_RBD"/>
    <property type="match status" value="1"/>
</dbReference>
<dbReference type="KEGG" id="cvr:CHLNCDRAFT_141957"/>
<feature type="region of interest" description="Disordered" evidence="2">
    <location>
        <begin position="82"/>
        <end position="109"/>
    </location>
</feature>
<feature type="compositionally biased region" description="Basic and acidic residues" evidence="2">
    <location>
        <begin position="47"/>
        <end position="57"/>
    </location>
</feature>
<feature type="region of interest" description="Disordered" evidence="2">
    <location>
        <begin position="1"/>
        <end position="57"/>
    </location>
</feature>
<dbReference type="OMA" id="GVWARIN"/>
<dbReference type="GO" id="GO:0043022">
    <property type="term" value="F:ribosome binding"/>
    <property type="evidence" value="ECO:0007669"/>
    <property type="project" value="InterPro"/>
</dbReference>
<feature type="compositionally biased region" description="Low complexity" evidence="2">
    <location>
        <begin position="31"/>
        <end position="43"/>
    </location>
</feature>
<dbReference type="RefSeq" id="XP_005850009.1">
    <property type="nucleotide sequence ID" value="XM_005849947.1"/>
</dbReference>
<feature type="region of interest" description="Disordered" evidence="2">
    <location>
        <begin position="212"/>
        <end position="243"/>
    </location>
</feature>
<proteinExistence type="predicted"/>
<evidence type="ECO:0000256" key="3">
    <source>
        <dbReference type="SAM" id="Phobius"/>
    </source>
</evidence>
<dbReference type="AlphaFoldDB" id="E1Z7E7"/>